<feature type="signal peptide" evidence="4">
    <location>
        <begin position="1"/>
        <end position="22"/>
    </location>
</feature>
<name>A0A2D3WGD4_9BACT</name>
<comment type="caution">
    <text evidence="5">The sequence shown here is derived from an EMBL/GenBank/DDBJ whole genome shotgun (WGS) entry which is preliminary data.</text>
</comment>
<dbReference type="Gene3D" id="2.40.160.10">
    <property type="entry name" value="Porin"/>
    <property type="match status" value="1"/>
</dbReference>
<keyword evidence="2" id="KW-0813">Transport</keyword>
<feature type="chain" id="PRO_5013878006" evidence="4">
    <location>
        <begin position="23"/>
        <end position="433"/>
    </location>
</feature>
<dbReference type="PANTHER" id="PTHR34596">
    <property type="entry name" value="CHITOPORIN"/>
    <property type="match status" value="1"/>
</dbReference>
<dbReference type="InterPro" id="IPR023614">
    <property type="entry name" value="Porin_dom_sf"/>
</dbReference>
<evidence type="ECO:0000256" key="1">
    <source>
        <dbReference type="ARBA" id="ARBA00009075"/>
    </source>
</evidence>
<comment type="similarity">
    <text evidence="1">Belongs to the outer membrane porin (Opr) (TC 1.B.25) family.</text>
</comment>
<evidence type="ECO:0000313" key="6">
    <source>
        <dbReference type="Proteomes" id="UP000231638"/>
    </source>
</evidence>
<dbReference type="Proteomes" id="UP000231638">
    <property type="component" value="Unassembled WGS sequence"/>
</dbReference>
<dbReference type="GO" id="GO:0015288">
    <property type="term" value="F:porin activity"/>
    <property type="evidence" value="ECO:0007669"/>
    <property type="project" value="TreeGrafter"/>
</dbReference>
<reference evidence="5 6" key="1">
    <citation type="journal article" date="2017" name="Front. Microbiol.">
        <title>Comparative Genomic Analysis of the Class Epsilonproteobacteria and Proposed Reclassification to Epsilonbacteraeota (phyl. nov.).</title>
        <authorList>
            <person name="Waite D.W."/>
            <person name="Vanwonterghem I."/>
            <person name="Rinke C."/>
            <person name="Parks D.H."/>
            <person name="Zhang Y."/>
            <person name="Takai K."/>
            <person name="Sievert S.M."/>
            <person name="Simon J."/>
            <person name="Campbell B.J."/>
            <person name="Hanson T.E."/>
            <person name="Woyke T."/>
            <person name="Klotz M.G."/>
            <person name="Hugenholtz P."/>
        </authorList>
    </citation>
    <scope>NUCLEOTIDE SEQUENCE [LARGE SCALE GENOMIC DNA]</scope>
    <source>
        <strain evidence="5">UBA11420</strain>
    </source>
</reference>
<sequence length="433" mass="46219">MKSAKYSLVALMAVGVVSSLCAADTLADAFKNGKVGGELRAWYFDRDNGTTSHQDIFNTAVILNYVTDTFYGFRLGATMQSNYAPYADSDSKDLFKGDMYGSGAMLSEAYIGYAIGKTDLKIGRQFISTPLVSGSGSRIVKEAFQGAVLTNTDLPSTTLIAAYVNKFQGRTSTLADASDVGDIGDFTKTYALSVGKGGSVSKAFIDDAYSAGVINKSITGLTLTAQYALANDVAHLGDVSLYHAEANYVLPMNGFKLGFDAMYRTSRTDSALDNLNLEGSYFGGRVSIIDLAGFGISVAAATSDKSDDLIAGVGNGADSTYTGSILTSSHTYARDTDSYMGKISYDFSKIGVTGLSAFVLYADNDQGYTQGIAQTSGDWKNTACDVTYAFEGALKGFSLSLQYEKEDNDKRNAAGVNTNVTSEEYRFRANYKF</sequence>
<evidence type="ECO:0000256" key="3">
    <source>
        <dbReference type="ARBA" id="ARBA00022729"/>
    </source>
</evidence>
<dbReference type="SUPFAM" id="SSF56935">
    <property type="entry name" value="Porins"/>
    <property type="match status" value="1"/>
</dbReference>
<keyword evidence="3 4" id="KW-0732">Signal</keyword>
<accession>A0A2D3WGD4</accession>
<dbReference type="InterPro" id="IPR005318">
    <property type="entry name" value="OM_porin_bac"/>
</dbReference>
<dbReference type="STRING" id="366522.GCA_001548055_01543"/>
<evidence type="ECO:0000256" key="2">
    <source>
        <dbReference type="ARBA" id="ARBA00022448"/>
    </source>
</evidence>
<dbReference type="PANTHER" id="PTHR34596:SF2">
    <property type="entry name" value="CHITOPORIN"/>
    <property type="match status" value="1"/>
</dbReference>
<dbReference type="EMBL" id="DLUG01000003">
    <property type="protein sequence ID" value="DAB37346.1"/>
    <property type="molecule type" value="Genomic_DNA"/>
</dbReference>
<organism evidence="5 6">
    <name type="scientific">Sulfurospirillum cavolei</name>
    <dbReference type="NCBI Taxonomy" id="366522"/>
    <lineage>
        <taxon>Bacteria</taxon>
        <taxon>Pseudomonadati</taxon>
        <taxon>Campylobacterota</taxon>
        <taxon>Epsilonproteobacteria</taxon>
        <taxon>Campylobacterales</taxon>
        <taxon>Sulfurospirillaceae</taxon>
        <taxon>Sulfurospirillum</taxon>
    </lineage>
</organism>
<gene>
    <name evidence="5" type="ORF">CFH80_00065</name>
</gene>
<dbReference type="Pfam" id="PF03573">
    <property type="entry name" value="OprD"/>
    <property type="match status" value="1"/>
</dbReference>
<evidence type="ECO:0000256" key="4">
    <source>
        <dbReference type="SAM" id="SignalP"/>
    </source>
</evidence>
<protein>
    <submittedName>
        <fullName evidence="5">Porin</fullName>
    </submittedName>
</protein>
<dbReference type="GO" id="GO:0016020">
    <property type="term" value="C:membrane"/>
    <property type="evidence" value="ECO:0007669"/>
    <property type="project" value="InterPro"/>
</dbReference>
<dbReference type="AlphaFoldDB" id="A0A2D3WGD4"/>
<proteinExistence type="inferred from homology"/>
<evidence type="ECO:0000313" key="5">
    <source>
        <dbReference type="EMBL" id="DAB37346.1"/>
    </source>
</evidence>